<organism evidence="9 10">
    <name type="scientific">Ructibacterium gallinarum</name>
    <dbReference type="NCBI Taxonomy" id="2779355"/>
    <lineage>
        <taxon>Bacteria</taxon>
        <taxon>Bacillati</taxon>
        <taxon>Bacillota</taxon>
        <taxon>Clostridia</taxon>
        <taxon>Eubacteriales</taxon>
        <taxon>Oscillospiraceae</taxon>
        <taxon>Ructibacterium</taxon>
    </lineage>
</organism>
<keyword evidence="3" id="KW-1003">Cell membrane</keyword>
<dbReference type="Proteomes" id="UP000806542">
    <property type="component" value="Unassembled WGS sequence"/>
</dbReference>
<dbReference type="AlphaFoldDB" id="A0A9D5M5F1"/>
<keyword evidence="5" id="KW-0133">Cell shape</keyword>
<feature type="transmembrane region" description="Helical" evidence="8">
    <location>
        <begin position="139"/>
        <end position="157"/>
    </location>
</feature>
<gene>
    <name evidence="9" type="primary">mreD</name>
    <name evidence="9" type="ORF">INF28_04730</name>
</gene>
<evidence type="ECO:0000256" key="4">
    <source>
        <dbReference type="ARBA" id="ARBA00022692"/>
    </source>
</evidence>
<keyword evidence="7 8" id="KW-0472">Membrane</keyword>
<dbReference type="GO" id="GO:0005886">
    <property type="term" value="C:plasma membrane"/>
    <property type="evidence" value="ECO:0007669"/>
    <property type="project" value="UniProtKB-SubCell"/>
</dbReference>
<dbReference type="InterPro" id="IPR007227">
    <property type="entry name" value="Cell_shape_determining_MreD"/>
</dbReference>
<evidence type="ECO:0000256" key="2">
    <source>
        <dbReference type="ARBA" id="ARBA00007776"/>
    </source>
</evidence>
<evidence type="ECO:0000256" key="1">
    <source>
        <dbReference type="ARBA" id="ARBA00004651"/>
    </source>
</evidence>
<evidence type="ECO:0000256" key="8">
    <source>
        <dbReference type="SAM" id="Phobius"/>
    </source>
</evidence>
<dbReference type="RefSeq" id="WP_226392331.1">
    <property type="nucleotide sequence ID" value="NZ_JADCKB010000007.1"/>
</dbReference>
<dbReference type="GO" id="GO:0008360">
    <property type="term" value="P:regulation of cell shape"/>
    <property type="evidence" value="ECO:0007669"/>
    <property type="project" value="UniProtKB-KW"/>
</dbReference>
<feature type="transmembrane region" description="Helical" evidence="8">
    <location>
        <begin position="64"/>
        <end position="85"/>
    </location>
</feature>
<proteinExistence type="inferred from homology"/>
<dbReference type="NCBIfam" id="TIGR03426">
    <property type="entry name" value="shape_MreD"/>
    <property type="match status" value="1"/>
</dbReference>
<evidence type="ECO:0000256" key="7">
    <source>
        <dbReference type="ARBA" id="ARBA00023136"/>
    </source>
</evidence>
<sequence length="166" mass="18363">MQIVFYGIWLILLAVFQPTLVRELAIWGIAPNLFLCFIVMTGFFRGKTEGAVCGMIFGLVYDLMIGRMIGVSSLSYLYIGFAAGFLSERFFSGGKRLAGTVTVAAGTLAAALIYYLARLMVRGDIGFVTAIFRTAFPEAIYNAVVGFLLAFPMLWLMKLLRLKRIS</sequence>
<feature type="transmembrane region" description="Helical" evidence="8">
    <location>
        <begin position="97"/>
        <end position="117"/>
    </location>
</feature>
<comment type="subcellular location">
    <subcellularLocation>
        <location evidence="1">Cell membrane</location>
        <topology evidence="1">Multi-pass membrane protein</topology>
    </subcellularLocation>
</comment>
<keyword evidence="6 8" id="KW-1133">Transmembrane helix</keyword>
<evidence type="ECO:0000256" key="3">
    <source>
        <dbReference type="ARBA" id="ARBA00022475"/>
    </source>
</evidence>
<feature type="transmembrane region" description="Helical" evidence="8">
    <location>
        <begin position="24"/>
        <end position="44"/>
    </location>
</feature>
<reference evidence="9" key="1">
    <citation type="submission" date="2020-10" db="EMBL/GenBank/DDBJ databases">
        <title>ChiBAC.</title>
        <authorList>
            <person name="Zenner C."/>
            <person name="Hitch T.C.A."/>
            <person name="Clavel T."/>
        </authorList>
    </citation>
    <scope>NUCLEOTIDE SEQUENCE</scope>
    <source>
        <strain evidence="9">DSM 107454</strain>
    </source>
</reference>
<evidence type="ECO:0000256" key="5">
    <source>
        <dbReference type="ARBA" id="ARBA00022960"/>
    </source>
</evidence>
<dbReference type="EMBL" id="JADCKB010000007">
    <property type="protein sequence ID" value="MBE5039767.1"/>
    <property type="molecule type" value="Genomic_DNA"/>
</dbReference>
<name>A0A9D5M5F1_9FIRM</name>
<evidence type="ECO:0000256" key="6">
    <source>
        <dbReference type="ARBA" id="ARBA00022989"/>
    </source>
</evidence>
<comment type="caution">
    <text evidence="9">The sequence shown here is derived from an EMBL/GenBank/DDBJ whole genome shotgun (WGS) entry which is preliminary data.</text>
</comment>
<keyword evidence="4 8" id="KW-0812">Transmembrane</keyword>
<dbReference type="Pfam" id="PF04093">
    <property type="entry name" value="MreD"/>
    <property type="match status" value="1"/>
</dbReference>
<evidence type="ECO:0000313" key="9">
    <source>
        <dbReference type="EMBL" id="MBE5039767.1"/>
    </source>
</evidence>
<evidence type="ECO:0000313" key="10">
    <source>
        <dbReference type="Proteomes" id="UP000806542"/>
    </source>
</evidence>
<comment type="similarity">
    <text evidence="2">Belongs to the MreD family.</text>
</comment>
<accession>A0A9D5M5F1</accession>
<protein>
    <submittedName>
        <fullName evidence="9">Rod shape-determining protein MreD</fullName>
    </submittedName>
</protein>
<keyword evidence="10" id="KW-1185">Reference proteome</keyword>